<feature type="signal peptide" evidence="4">
    <location>
        <begin position="1"/>
        <end position="16"/>
    </location>
</feature>
<reference evidence="5" key="1">
    <citation type="submission" date="2019-10" db="EMBL/GenBank/DDBJ databases">
        <authorList>
            <consortium name="DOE Joint Genome Institute"/>
            <person name="Kuo A."/>
            <person name="Miyauchi S."/>
            <person name="Kiss E."/>
            <person name="Drula E."/>
            <person name="Kohler A."/>
            <person name="Sanchez-Garcia M."/>
            <person name="Andreopoulos B."/>
            <person name="Barry K.W."/>
            <person name="Bonito G."/>
            <person name="Buee M."/>
            <person name="Carver A."/>
            <person name="Chen C."/>
            <person name="Cichocki N."/>
            <person name="Clum A."/>
            <person name="Culley D."/>
            <person name="Crous P.W."/>
            <person name="Fauchery L."/>
            <person name="Girlanda M."/>
            <person name="Hayes R."/>
            <person name="Keri Z."/>
            <person name="LaButti K."/>
            <person name="Lipzen A."/>
            <person name="Lombard V."/>
            <person name="Magnuson J."/>
            <person name="Maillard F."/>
            <person name="Morin E."/>
            <person name="Murat C."/>
            <person name="Nolan M."/>
            <person name="Ohm R."/>
            <person name="Pangilinan J."/>
            <person name="Pereira M."/>
            <person name="Perotto S."/>
            <person name="Peter M."/>
            <person name="Riley R."/>
            <person name="Sitrit Y."/>
            <person name="Stielow B."/>
            <person name="Szollosi G."/>
            <person name="Zifcakova L."/>
            <person name="Stursova M."/>
            <person name="Spatafora J.W."/>
            <person name="Tedersoo L."/>
            <person name="Vaario L.-M."/>
            <person name="Yamada A."/>
            <person name="Yan M."/>
            <person name="Wang P."/>
            <person name="Xu J."/>
            <person name="Bruns T."/>
            <person name="Baldrian P."/>
            <person name="Vilgalys R."/>
            <person name="Henrissat B."/>
            <person name="Grigoriev I.V."/>
            <person name="Hibbett D."/>
            <person name="Nagy L.G."/>
            <person name="Martin F.M."/>
        </authorList>
    </citation>
    <scope>NUCLEOTIDE SEQUENCE</scope>
    <source>
        <strain evidence="5">Prilba</strain>
    </source>
</reference>
<evidence type="ECO:0000256" key="3">
    <source>
        <dbReference type="ARBA" id="ARBA00022525"/>
    </source>
</evidence>
<dbReference type="AlphaFoldDB" id="A0A9P5JYW6"/>
<comment type="subcellular location">
    <subcellularLocation>
        <location evidence="1">Secreted</location>
    </subcellularLocation>
</comment>
<name>A0A9P5JYW6_9AGAM</name>
<sequence length="142" mass="14642">MIYSATLAFTLFFTQAAQPIAPSTLRATYDTTYDNKSGSMNGVACSNGPNGLAARFPTFGDIPSFPFIGGAFDVVWNSPNCGSCWNLTNMATGVSISLTAVDSAGAGFNIAQEAFEKLNDGQIGAGVLDVVANKISPAVCGL</sequence>
<gene>
    <name evidence="5" type="ORF">DFH94DRAFT_795669</name>
</gene>
<evidence type="ECO:0000256" key="2">
    <source>
        <dbReference type="ARBA" id="ARBA00010421"/>
    </source>
</evidence>
<feature type="chain" id="PRO_5040256857" evidence="4">
    <location>
        <begin position="17"/>
        <end position="142"/>
    </location>
</feature>
<evidence type="ECO:0000256" key="1">
    <source>
        <dbReference type="ARBA" id="ARBA00004613"/>
    </source>
</evidence>
<dbReference type="GO" id="GO:0005576">
    <property type="term" value="C:extracellular region"/>
    <property type="evidence" value="ECO:0007669"/>
    <property type="project" value="UniProtKB-SubCell"/>
</dbReference>
<comment type="similarity">
    <text evidence="2">Belongs to the cerato-platanin family.</text>
</comment>
<evidence type="ECO:0000313" key="5">
    <source>
        <dbReference type="EMBL" id="KAF8470406.1"/>
    </source>
</evidence>
<dbReference type="SUPFAM" id="SSF50685">
    <property type="entry name" value="Barwin-like endoglucanases"/>
    <property type="match status" value="1"/>
</dbReference>
<dbReference type="Pfam" id="PF07249">
    <property type="entry name" value="Cerato-platanin"/>
    <property type="match status" value="1"/>
</dbReference>
<accession>A0A9P5JYW6</accession>
<keyword evidence="6" id="KW-1185">Reference proteome</keyword>
<dbReference type="Proteomes" id="UP000759537">
    <property type="component" value="Unassembled WGS sequence"/>
</dbReference>
<comment type="caution">
    <text evidence="5">The sequence shown here is derived from an EMBL/GenBank/DDBJ whole genome shotgun (WGS) entry which is preliminary data.</text>
</comment>
<keyword evidence="3" id="KW-0964">Secreted</keyword>
<organism evidence="5 6">
    <name type="scientific">Russula ochroleuca</name>
    <dbReference type="NCBI Taxonomy" id="152965"/>
    <lineage>
        <taxon>Eukaryota</taxon>
        <taxon>Fungi</taxon>
        <taxon>Dikarya</taxon>
        <taxon>Basidiomycota</taxon>
        <taxon>Agaricomycotina</taxon>
        <taxon>Agaricomycetes</taxon>
        <taxon>Russulales</taxon>
        <taxon>Russulaceae</taxon>
        <taxon>Russula</taxon>
    </lineage>
</organism>
<dbReference type="CDD" id="cd22778">
    <property type="entry name" value="DPBB_CEPL-like"/>
    <property type="match status" value="1"/>
</dbReference>
<protein>
    <submittedName>
        <fullName evidence="5">SnodProt1</fullName>
    </submittedName>
</protein>
<proteinExistence type="inferred from homology"/>
<keyword evidence="4" id="KW-0732">Signal</keyword>
<evidence type="ECO:0000313" key="6">
    <source>
        <dbReference type="Proteomes" id="UP000759537"/>
    </source>
</evidence>
<dbReference type="InterPro" id="IPR010829">
    <property type="entry name" value="Cerato-platanin"/>
</dbReference>
<dbReference type="OrthoDB" id="4898945at2759"/>
<dbReference type="InterPro" id="IPR036908">
    <property type="entry name" value="RlpA-like_sf"/>
</dbReference>
<dbReference type="Gene3D" id="2.40.40.10">
    <property type="entry name" value="RlpA-like domain"/>
    <property type="match status" value="1"/>
</dbReference>
<dbReference type="EMBL" id="WHVB01000025">
    <property type="protein sequence ID" value="KAF8470406.1"/>
    <property type="molecule type" value="Genomic_DNA"/>
</dbReference>
<reference evidence="5" key="2">
    <citation type="journal article" date="2020" name="Nat. Commun.">
        <title>Large-scale genome sequencing of mycorrhizal fungi provides insights into the early evolution of symbiotic traits.</title>
        <authorList>
            <person name="Miyauchi S."/>
            <person name="Kiss E."/>
            <person name="Kuo A."/>
            <person name="Drula E."/>
            <person name="Kohler A."/>
            <person name="Sanchez-Garcia M."/>
            <person name="Morin E."/>
            <person name="Andreopoulos B."/>
            <person name="Barry K.W."/>
            <person name="Bonito G."/>
            <person name="Buee M."/>
            <person name="Carver A."/>
            <person name="Chen C."/>
            <person name="Cichocki N."/>
            <person name="Clum A."/>
            <person name="Culley D."/>
            <person name="Crous P.W."/>
            <person name="Fauchery L."/>
            <person name="Girlanda M."/>
            <person name="Hayes R.D."/>
            <person name="Keri Z."/>
            <person name="LaButti K."/>
            <person name="Lipzen A."/>
            <person name="Lombard V."/>
            <person name="Magnuson J."/>
            <person name="Maillard F."/>
            <person name="Murat C."/>
            <person name="Nolan M."/>
            <person name="Ohm R.A."/>
            <person name="Pangilinan J."/>
            <person name="Pereira M.F."/>
            <person name="Perotto S."/>
            <person name="Peter M."/>
            <person name="Pfister S."/>
            <person name="Riley R."/>
            <person name="Sitrit Y."/>
            <person name="Stielow J.B."/>
            <person name="Szollosi G."/>
            <person name="Zifcakova L."/>
            <person name="Stursova M."/>
            <person name="Spatafora J.W."/>
            <person name="Tedersoo L."/>
            <person name="Vaario L.M."/>
            <person name="Yamada A."/>
            <person name="Yan M."/>
            <person name="Wang P."/>
            <person name="Xu J."/>
            <person name="Bruns T."/>
            <person name="Baldrian P."/>
            <person name="Vilgalys R."/>
            <person name="Dunand C."/>
            <person name="Henrissat B."/>
            <person name="Grigoriev I.V."/>
            <person name="Hibbett D."/>
            <person name="Nagy L.G."/>
            <person name="Martin F.M."/>
        </authorList>
    </citation>
    <scope>NUCLEOTIDE SEQUENCE</scope>
    <source>
        <strain evidence="5">Prilba</strain>
    </source>
</reference>
<evidence type="ECO:0000256" key="4">
    <source>
        <dbReference type="SAM" id="SignalP"/>
    </source>
</evidence>